<gene>
    <name evidence="1" type="ORF">IAB82_02685</name>
</gene>
<protein>
    <submittedName>
        <fullName evidence="1">Uncharacterized protein</fullName>
    </submittedName>
</protein>
<proteinExistence type="predicted"/>
<comment type="caution">
    <text evidence="1">The sequence shown here is derived from an EMBL/GenBank/DDBJ whole genome shotgun (WGS) entry which is preliminary data.</text>
</comment>
<reference evidence="1" key="2">
    <citation type="journal article" date="2021" name="PeerJ">
        <title>Extensive microbial diversity within the chicken gut microbiome revealed by metagenomics and culture.</title>
        <authorList>
            <person name="Gilroy R."/>
            <person name="Ravi A."/>
            <person name="Getino M."/>
            <person name="Pursley I."/>
            <person name="Horton D.L."/>
            <person name="Alikhan N.F."/>
            <person name="Baker D."/>
            <person name="Gharbi K."/>
            <person name="Hall N."/>
            <person name="Watson M."/>
            <person name="Adriaenssens E.M."/>
            <person name="Foster-Nyarko E."/>
            <person name="Jarju S."/>
            <person name="Secka A."/>
            <person name="Antonio M."/>
            <person name="Oren A."/>
            <person name="Chaudhuri R.R."/>
            <person name="La Ragione R."/>
            <person name="Hildebrand F."/>
            <person name="Pallen M.J."/>
        </authorList>
    </citation>
    <scope>NUCLEOTIDE SEQUENCE</scope>
    <source>
        <strain evidence="1">B2-22910</strain>
    </source>
</reference>
<reference evidence="1" key="1">
    <citation type="submission" date="2020-10" db="EMBL/GenBank/DDBJ databases">
        <authorList>
            <person name="Gilroy R."/>
        </authorList>
    </citation>
    <scope>NUCLEOTIDE SEQUENCE</scope>
    <source>
        <strain evidence="1">B2-22910</strain>
    </source>
</reference>
<sequence length="125" mass="13944">MKTLPVPETFVDKNRKKLAVQINGITAVKTDIARSLAASAPPALPTFAVYIGKLLFGLGMPPSGNAVPVMNGLYYIYMPGGRPLEFDESVFKDRKHFDPDVYKFSKPQMQYDPYEGRHFKAGYTP</sequence>
<evidence type="ECO:0000313" key="1">
    <source>
        <dbReference type="EMBL" id="MBO8470684.1"/>
    </source>
</evidence>
<dbReference type="AlphaFoldDB" id="A0A9D9IDJ2"/>
<name>A0A9D9IDJ2_9BACT</name>
<dbReference type="Proteomes" id="UP000823603">
    <property type="component" value="Unassembled WGS sequence"/>
</dbReference>
<dbReference type="EMBL" id="JADIMB010000040">
    <property type="protein sequence ID" value="MBO8470684.1"/>
    <property type="molecule type" value="Genomic_DNA"/>
</dbReference>
<organism evidence="1 2">
    <name type="scientific">Candidatus Cryptobacteroides faecavium</name>
    <dbReference type="NCBI Taxonomy" id="2840762"/>
    <lineage>
        <taxon>Bacteria</taxon>
        <taxon>Pseudomonadati</taxon>
        <taxon>Bacteroidota</taxon>
        <taxon>Bacteroidia</taxon>
        <taxon>Bacteroidales</taxon>
        <taxon>Candidatus Cryptobacteroides</taxon>
    </lineage>
</organism>
<accession>A0A9D9IDJ2</accession>
<evidence type="ECO:0000313" key="2">
    <source>
        <dbReference type="Proteomes" id="UP000823603"/>
    </source>
</evidence>